<organism evidence="1 2">
    <name type="scientific">Microdochium trichocladiopsis</name>
    <dbReference type="NCBI Taxonomy" id="1682393"/>
    <lineage>
        <taxon>Eukaryota</taxon>
        <taxon>Fungi</taxon>
        <taxon>Dikarya</taxon>
        <taxon>Ascomycota</taxon>
        <taxon>Pezizomycotina</taxon>
        <taxon>Sordariomycetes</taxon>
        <taxon>Xylariomycetidae</taxon>
        <taxon>Xylariales</taxon>
        <taxon>Microdochiaceae</taxon>
        <taxon>Microdochium</taxon>
    </lineage>
</organism>
<accession>A0A9P8Y5M8</accession>
<proteinExistence type="predicted"/>
<feature type="non-terminal residue" evidence="1">
    <location>
        <position position="1"/>
    </location>
</feature>
<gene>
    <name evidence="1" type="ORF">B0I36DRAFT_433203</name>
</gene>
<keyword evidence="2" id="KW-1185">Reference proteome</keyword>
<evidence type="ECO:0000313" key="1">
    <source>
        <dbReference type="EMBL" id="KAH7028085.1"/>
    </source>
</evidence>
<dbReference type="EMBL" id="JAGTJQ010000007">
    <property type="protein sequence ID" value="KAH7028085.1"/>
    <property type="molecule type" value="Genomic_DNA"/>
</dbReference>
<sequence>IHLVCHLRTTCSPQNITCIIADHVVLPPPSLLQAVSRAQCNLARLAQLQPVARGARAGSFRCHLQRHRRSLPVTGLQSPTSQWSFFRTTRAPCKCPRRHRYLPLPTREGLAWPLLLLQRSEVGVVQNISRETWPVRLSARLQTLQYQPTVSQLPSWPVPTSGDISAT</sequence>
<evidence type="ECO:0000313" key="2">
    <source>
        <dbReference type="Proteomes" id="UP000756346"/>
    </source>
</evidence>
<dbReference type="RefSeq" id="XP_046010884.1">
    <property type="nucleotide sequence ID" value="XM_046162660.1"/>
</dbReference>
<reference evidence="1" key="1">
    <citation type="journal article" date="2021" name="Nat. Commun.">
        <title>Genetic determinants of endophytism in the Arabidopsis root mycobiome.</title>
        <authorList>
            <person name="Mesny F."/>
            <person name="Miyauchi S."/>
            <person name="Thiergart T."/>
            <person name="Pickel B."/>
            <person name="Atanasova L."/>
            <person name="Karlsson M."/>
            <person name="Huettel B."/>
            <person name="Barry K.W."/>
            <person name="Haridas S."/>
            <person name="Chen C."/>
            <person name="Bauer D."/>
            <person name="Andreopoulos W."/>
            <person name="Pangilinan J."/>
            <person name="LaButti K."/>
            <person name="Riley R."/>
            <person name="Lipzen A."/>
            <person name="Clum A."/>
            <person name="Drula E."/>
            <person name="Henrissat B."/>
            <person name="Kohler A."/>
            <person name="Grigoriev I.V."/>
            <person name="Martin F.M."/>
            <person name="Hacquard S."/>
        </authorList>
    </citation>
    <scope>NUCLEOTIDE SEQUENCE</scope>
    <source>
        <strain evidence="1">MPI-CAGE-CH-0230</strain>
    </source>
</reference>
<dbReference type="AlphaFoldDB" id="A0A9P8Y5M8"/>
<dbReference type="Proteomes" id="UP000756346">
    <property type="component" value="Unassembled WGS sequence"/>
</dbReference>
<comment type="caution">
    <text evidence="1">The sequence shown here is derived from an EMBL/GenBank/DDBJ whole genome shotgun (WGS) entry which is preliminary data.</text>
</comment>
<name>A0A9P8Y5M8_9PEZI</name>
<dbReference type="GeneID" id="70192206"/>
<feature type="non-terminal residue" evidence="1">
    <location>
        <position position="167"/>
    </location>
</feature>
<protein>
    <submittedName>
        <fullName evidence="1">Uncharacterized protein</fullName>
    </submittedName>
</protein>